<dbReference type="Pfam" id="PF13604">
    <property type="entry name" value="AAA_30"/>
    <property type="match status" value="1"/>
</dbReference>
<dbReference type="AlphaFoldDB" id="A0AB37UIK1"/>
<evidence type="ECO:0000313" key="1">
    <source>
        <dbReference type="EMBL" id="RUT11205.1"/>
    </source>
</evidence>
<dbReference type="RefSeq" id="WP_127023521.1">
    <property type="nucleotide sequence ID" value="NZ_JAVKZF010000004.1"/>
</dbReference>
<dbReference type="InterPro" id="IPR027417">
    <property type="entry name" value="P-loop_NTPase"/>
</dbReference>
<dbReference type="EMBL" id="RSCK01000029">
    <property type="protein sequence ID" value="RUT11205.1"/>
    <property type="molecule type" value="Genomic_DNA"/>
</dbReference>
<keyword evidence="2" id="KW-1185">Reference proteome</keyword>
<organism evidence="1 2">
    <name type="scientific">Chroococcidiopsis cubana SAG 39.79</name>
    <dbReference type="NCBI Taxonomy" id="388085"/>
    <lineage>
        <taxon>Bacteria</taxon>
        <taxon>Bacillati</taxon>
        <taxon>Cyanobacteriota</taxon>
        <taxon>Cyanophyceae</taxon>
        <taxon>Chroococcidiopsidales</taxon>
        <taxon>Chroococcidiopsidaceae</taxon>
        <taxon>Chroococcidiopsis</taxon>
    </lineage>
</organism>
<protein>
    <submittedName>
        <fullName evidence="1">Uncharacterized protein</fullName>
    </submittedName>
</protein>
<dbReference type="Gene3D" id="3.40.50.300">
    <property type="entry name" value="P-loop containing nucleotide triphosphate hydrolases"/>
    <property type="match status" value="1"/>
</dbReference>
<proteinExistence type="predicted"/>
<reference evidence="1 2" key="1">
    <citation type="journal article" date="2019" name="Genome Biol. Evol.">
        <title>Day and night: Metabolic profiles and evolutionary relationships of six axenic non-marine cyanobacteria.</title>
        <authorList>
            <person name="Will S.E."/>
            <person name="Henke P."/>
            <person name="Boedeker C."/>
            <person name="Huang S."/>
            <person name="Brinkmann H."/>
            <person name="Rohde M."/>
            <person name="Jarek M."/>
            <person name="Friedl T."/>
            <person name="Seufert S."/>
            <person name="Schumacher M."/>
            <person name="Overmann J."/>
            <person name="Neumann-Schaal M."/>
            <person name="Petersen J."/>
        </authorList>
    </citation>
    <scope>NUCLEOTIDE SEQUENCE [LARGE SCALE GENOMIC DNA]</scope>
    <source>
        <strain evidence="1 2">SAG 39.79</strain>
    </source>
</reference>
<gene>
    <name evidence="1" type="ORF">DSM107010_34740</name>
</gene>
<evidence type="ECO:0000313" key="2">
    <source>
        <dbReference type="Proteomes" id="UP000282574"/>
    </source>
</evidence>
<name>A0AB37UIK1_9CYAN</name>
<dbReference type="SUPFAM" id="SSF52540">
    <property type="entry name" value="P-loop containing nucleoside triphosphate hydrolases"/>
    <property type="match status" value="1"/>
</dbReference>
<accession>A0AB37UIK1</accession>
<dbReference type="Proteomes" id="UP000282574">
    <property type="component" value="Unassembled WGS sequence"/>
</dbReference>
<sequence length="194" mass="20600">MHKSILANLVISLVEIALARERATIRLMQEGQGAVKALTSTEAIAVQLGQTDLNLGQQQAVKLTATTTDRFIAWQGVAGAGKTSALKEVLPLLTERGYSVKALAPSAQAAKVLGEELQVEAQTVDLLLASNRLSLDPTPQYWIVDEAGLIGAKNGFELLQRATQSGARILFVGDSKQLSAVQAGNPGRTHANLY</sequence>
<comment type="caution">
    <text evidence="1">The sequence shown here is derived from an EMBL/GenBank/DDBJ whole genome shotgun (WGS) entry which is preliminary data.</text>
</comment>